<dbReference type="Gene3D" id="3.60.20.40">
    <property type="match status" value="1"/>
</dbReference>
<dbReference type="InterPro" id="IPR052896">
    <property type="entry name" value="GGT-like_enzyme"/>
</dbReference>
<proteinExistence type="inferred from homology"/>
<evidence type="ECO:0000256" key="2">
    <source>
        <dbReference type="ARBA" id="ARBA00001089"/>
    </source>
</evidence>
<organism evidence="5 6">
    <name type="scientific">Paenibacillus spongiae</name>
    <dbReference type="NCBI Taxonomy" id="2909671"/>
    <lineage>
        <taxon>Bacteria</taxon>
        <taxon>Bacillati</taxon>
        <taxon>Bacillota</taxon>
        <taxon>Bacilli</taxon>
        <taxon>Bacillales</taxon>
        <taxon>Paenibacillaceae</taxon>
        <taxon>Paenibacillus</taxon>
    </lineage>
</organism>
<accession>A0ABY5S944</accession>
<dbReference type="InterPro" id="IPR000101">
    <property type="entry name" value="GGT_peptidase"/>
</dbReference>
<dbReference type="PRINTS" id="PR01210">
    <property type="entry name" value="GGTRANSPTASE"/>
</dbReference>
<comment type="subunit">
    <text evidence="4">This enzyme consists of two polypeptide chains, which are synthesized in precursor form from a single polypeptide.</text>
</comment>
<dbReference type="EC" id="2.3.2.2" evidence="4"/>
<sequence length="528" mass="56818">MEKNRSVIGSEAMVVSPHYLASSAGARILQKGGNAFDAAVAVSACLAVVYPHMTGLGGDSFWLAYRPQDGEVRGYNGSGRSGYRANIEAFRGCAAIPVRGVRSAVTVPGMVDAWCAIHAEYGRLDFAETLEAAIGYATEGFPLSNDQYVNTRAQAGILAAFQHTTSIYMPGGELPAAGARFVQPQLARSLREVAVGRREAFYKGTVAAEISRYLHQEGGLLTADDFADHAGEWVTPLSGTYRDRIVYQMPPNSQGFVGLMALHVLETFDFGCVEHGTHEYYQLMIEALKLSFRDRNAFLTDPAFAAIPLERLLSKPYAAGLASAIRMDGALPVDSVPAGNDTAYAAVVDREGNAVSFIQSLYFEFGSGVVAGDTGILLQNRGSFFSLDPLHVNCLQPGKRTFHTLMPAMAFRGGSLDMLYGTQGGEGQPQTQTAVFTRMADYGMDPRRAVDEPRFLWGRTWGEPSQELKLESRIDSSVAESLAEAGHCVRVVGAYDGVMGHAHAIMVGEFGFFQGGTDPRSDGAAIGW</sequence>
<dbReference type="RefSeq" id="WP_258385409.1">
    <property type="nucleotide sequence ID" value="NZ_CP091430.1"/>
</dbReference>
<reference evidence="5" key="1">
    <citation type="submission" date="2022-01" db="EMBL/GenBank/DDBJ databases">
        <title>Paenibacillus spongiae sp. nov., isolated from marine sponge.</title>
        <authorList>
            <person name="Li Z."/>
            <person name="Zhang M."/>
        </authorList>
    </citation>
    <scope>NUCLEOTIDE SEQUENCE</scope>
    <source>
        <strain evidence="5">PHS-Z3</strain>
    </source>
</reference>
<comment type="similarity">
    <text evidence="4">Belongs to the gamma-glutamyltransferase family.</text>
</comment>
<gene>
    <name evidence="5" type="primary">ggt</name>
    <name evidence="5" type="ORF">L1F29_28470</name>
</gene>
<dbReference type="EC" id="3.4.19.13" evidence="4"/>
<keyword evidence="6" id="KW-1185">Reference proteome</keyword>
<dbReference type="EMBL" id="CP091430">
    <property type="protein sequence ID" value="UVI29320.1"/>
    <property type="molecule type" value="Genomic_DNA"/>
</dbReference>
<evidence type="ECO:0000256" key="4">
    <source>
        <dbReference type="RuleBase" id="RU368036"/>
    </source>
</evidence>
<dbReference type="PANTHER" id="PTHR43881:SF1">
    <property type="entry name" value="GAMMA-GLUTAMYLTRANSPEPTIDASE (AFU_ORTHOLOGUE AFUA_4G13580)"/>
    <property type="match status" value="1"/>
</dbReference>
<dbReference type="NCBIfam" id="TIGR00066">
    <property type="entry name" value="g_glut_trans"/>
    <property type="match status" value="1"/>
</dbReference>
<comment type="catalytic activity">
    <reaction evidence="1 4">
        <text>an S-substituted glutathione + H2O = an S-substituted L-cysteinylglycine + L-glutamate</text>
        <dbReference type="Rhea" id="RHEA:59468"/>
        <dbReference type="ChEBI" id="CHEBI:15377"/>
        <dbReference type="ChEBI" id="CHEBI:29985"/>
        <dbReference type="ChEBI" id="CHEBI:90779"/>
        <dbReference type="ChEBI" id="CHEBI:143103"/>
        <dbReference type="EC" id="3.4.19.13"/>
    </reaction>
</comment>
<evidence type="ECO:0000256" key="3">
    <source>
        <dbReference type="ARBA" id="ARBA00047417"/>
    </source>
</evidence>
<dbReference type="Pfam" id="PF01019">
    <property type="entry name" value="G_glu_transpept"/>
    <property type="match status" value="1"/>
</dbReference>
<comment type="catalytic activity">
    <reaction evidence="2 4">
        <text>glutathione + H2O = L-cysteinylglycine + L-glutamate</text>
        <dbReference type="Rhea" id="RHEA:28807"/>
        <dbReference type="ChEBI" id="CHEBI:15377"/>
        <dbReference type="ChEBI" id="CHEBI:29985"/>
        <dbReference type="ChEBI" id="CHEBI:57925"/>
        <dbReference type="ChEBI" id="CHEBI:61694"/>
        <dbReference type="EC" id="3.4.19.13"/>
    </reaction>
</comment>
<name>A0ABY5S944_9BACL</name>
<dbReference type="InterPro" id="IPR043137">
    <property type="entry name" value="GGT_ssub_C"/>
</dbReference>
<dbReference type="SUPFAM" id="SSF56235">
    <property type="entry name" value="N-terminal nucleophile aminohydrolases (Ntn hydrolases)"/>
    <property type="match status" value="1"/>
</dbReference>
<keyword evidence="4 5" id="KW-0808">Transferase</keyword>
<dbReference type="Proteomes" id="UP001057877">
    <property type="component" value="Chromosome"/>
</dbReference>
<comment type="catalytic activity">
    <reaction evidence="3 4">
        <text>an N-terminal (5-L-glutamyl)-[peptide] + an alpha-amino acid = 5-L-glutamyl amino acid + an N-terminal L-alpha-aminoacyl-[peptide]</text>
        <dbReference type="Rhea" id="RHEA:23904"/>
        <dbReference type="Rhea" id="RHEA-COMP:9780"/>
        <dbReference type="Rhea" id="RHEA-COMP:9795"/>
        <dbReference type="ChEBI" id="CHEBI:77644"/>
        <dbReference type="ChEBI" id="CHEBI:78597"/>
        <dbReference type="ChEBI" id="CHEBI:78599"/>
        <dbReference type="ChEBI" id="CHEBI:78608"/>
        <dbReference type="EC" id="2.3.2.2"/>
    </reaction>
</comment>
<dbReference type="PANTHER" id="PTHR43881">
    <property type="entry name" value="GAMMA-GLUTAMYLTRANSPEPTIDASE (AFU_ORTHOLOGUE AFUA_4G13580)"/>
    <property type="match status" value="1"/>
</dbReference>
<comment type="PTM">
    <text evidence="4">Cleaved by autocatalysis into a large and a small subunit.</text>
</comment>
<evidence type="ECO:0000256" key="1">
    <source>
        <dbReference type="ARBA" id="ARBA00001049"/>
    </source>
</evidence>
<dbReference type="GO" id="GO:0103068">
    <property type="term" value="F:leukotriene C4 gamma-glutamyl transferase activity"/>
    <property type="evidence" value="ECO:0007669"/>
    <property type="project" value="UniProtKB-EC"/>
</dbReference>
<dbReference type="InterPro" id="IPR043138">
    <property type="entry name" value="GGT_lsub"/>
</dbReference>
<dbReference type="InterPro" id="IPR029055">
    <property type="entry name" value="Ntn_hydrolases_N"/>
</dbReference>
<evidence type="ECO:0000313" key="6">
    <source>
        <dbReference type="Proteomes" id="UP001057877"/>
    </source>
</evidence>
<dbReference type="Gene3D" id="1.10.246.130">
    <property type="match status" value="1"/>
</dbReference>
<comment type="pathway">
    <text evidence="4">Sulfur metabolism; glutathione metabolism.</text>
</comment>
<keyword evidence="4" id="KW-0865">Zymogen</keyword>
<keyword evidence="4" id="KW-0378">Hydrolase</keyword>
<protein>
    <recommendedName>
        <fullName evidence="4">Glutathione hydrolase proenzyme</fullName>
        <ecNumber evidence="4">2.3.2.2</ecNumber>
        <ecNumber evidence="4">3.4.19.13</ecNumber>
    </recommendedName>
    <component>
        <recommendedName>
            <fullName evidence="4">Glutathione hydrolase large chain</fullName>
        </recommendedName>
    </component>
    <component>
        <recommendedName>
            <fullName evidence="4">Glutathione hydrolase small chain</fullName>
        </recommendedName>
    </component>
</protein>
<evidence type="ECO:0000313" key="5">
    <source>
        <dbReference type="EMBL" id="UVI29320.1"/>
    </source>
</evidence>
<keyword evidence="4" id="KW-0317">Glutathione biosynthesis</keyword>
<keyword evidence="4 5" id="KW-0012">Acyltransferase</keyword>